<organism evidence="2 3">
    <name type="scientific">Camellia sinensis var. sinensis</name>
    <name type="common">China tea</name>
    <dbReference type="NCBI Taxonomy" id="542762"/>
    <lineage>
        <taxon>Eukaryota</taxon>
        <taxon>Viridiplantae</taxon>
        <taxon>Streptophyta</taxon>
        <taxon>Embryophyta</taxon>
        <taxon>Tracheophyta</taxon>
        <taxon>Spermatophyta</taxon>
        <taxon>Magnoliopsida</taxon>
        <taxon>eudicotyledons</taxon>
        <taxon>Gunneridae</taxon>
        <taxon>Pentapetalae</taxon>
        <taxon>asterids</taxon>
        <taxon>Ericales</taxon>
        <taxon>Theaceae</taxon>
        <taxon>Camellia</taxon>
    </lineage>
</organism>
<gene>
    <name evidence="2" type="ORF">TEA_010591</name>
</gene>
<comment type="caution">
    <text evidence="2">The sequence shown here is derived from an EMBL/GenBank/DDBJ whole genome shotgun (WGS) entry which is preliminary data.</text>
</comment>
<dbReference type="Proteomes" id="UP000306102">
    <property type="component" value="Unassembled WGS sequence"/>
</dbReference>
<evidence type="ECO:0000256" key="1">
    <source>
        <dbReference type="SAM" id="MobiDB-lite"/>
    </source>
</evidence>
<feature type="compositionally biased region" description="Basic residues" evidence="1">
    <location>
        <begin position="68"/>
        <end position="88"/>
    </location>
</feature>
<feature type="region of interest" description="Disordered" evidence="1">
    <location>
        <begin position="45"/>
        <end position="97"/>
    </location>
</feature>
<evidence type="ECO:0000313" key="2">
    <source>
        <dbReference type="EMBL" id="THG09815.1"/>
    </source>
</evidence>
<evidence type="ECO:0000313" key="3">
    <source>
        <dbReference type="Proteomes" id="UP000306102"/>
    </source>
</evidence>
<protein>
    <submittedName>
        <fullName evidence="2">Uncharacterized protein</fullName>
    </submittedName>
</protein>
<dbReference type="EMBL" id="SDRB02008225">
    <property type="protein sequence ID" value="THG09815.1"/>
    <property type="molecule type" value="Genomic_DNA"/>
</dbReference>
<keyword evidence="3" id="KW-1185">Reference proteome</keyword>
<sequence length="148" mass="16843">MLQCQWLDPHFGRLKNLFCELRSFVGWRAGGRHFAMATGVSSYQIGGRKQYGGKPRSRPTPQSSTRLAMRRQGKLPFKKTKTVTRSVKKPVVDPEKAGCDEEPKCYFAGKKQWVVDHHTNFVKPMLASDNVKKPEFDGPLFLVMDCPQ</sequence>
<dbReference type="AlphaFoldDB" id="A0A4S4E3H5"/>
<reference evidence="2 3" key="1">
    <citation type="journal article" date="2018" name="Proc. Natl. Acad. Sci. U.S.A.">
        <title>Draft genome sequence of Camellia sinensis var. sinensis provides insights into the evolution of the tea genome and tea quality.</title>
        <authorList>
            <person name="Wei C."/>
            <person name="Yang H."/>
            <person name="Wang S."/>
            <person name="Zhao J."/>
            <person name="Liu C."/>
            <person name="Gao L."/>
            <person name="Xia E."/>
            <person name="Lu Y."/>
            <person name="Tai Y."/>
            <person name="She G."/>
            <person name="Sun J."/>
            <person name="Cao H."/>
            <person name="Tong W."/>
            <person name="Gao Q."/>
            <person name="Li Y."/>
            <person name="Deng W."/>
            <person name="Jiang X."/>
            <person name="Wang W."/>
            <person name="Chen Q."/>
            <person name="Zhang S."/>
            <person name="Li H."/>
            <person name="Wu J."/>
            <person name="Wang P."/>
            <person name="Li P."/>
            <person name="Shi C."/>
            <person name="Zheng F."/>
            <person name="Jian J."/>
            <person name="Huang B."/>
            <person name="Shan D."/>
            <person name="Shi M."/>
            <person name="Fang C."/>
            <person name="Yue Y."/>
            <person name="Li F."/>
            <person name="Li D."/>
            <person name="Wei S."/>
            <person name="Han B."/>
            <person name="Jiang C."/>
            <person name="Yin Y."/>
            <person name="Xia T."/>
            <person name="Zhang Z."/>
            <person name="Bennetzen J.L."/>
            <person name="Zhao S."/>
            <person name="Wan X."/>
        </authorList>
    </citation>
    <scope>NUCLEOTIDE SEQUENCE [LARGE SCALE GENOMIC DNA]</scope>
    <source>
        <strain evidence="3">cv. Shuchazao</strain>
        <tissue evidence="2">Leaf</tissue>
    </source>
</reference>
<accession>A0A4S4E3H5</accession>
<name>A0A4S4E3H5_CAMSN</name>
<proteinExistence type="predicted"/>